<accession>A0A0E9UHK1</accession>
<dbReference type="EMBL" id="GBXM01043356">
    <property type="protein sequence ID" value="JAH65221.1"/>
    <property type="molecule type" value="Transcribed_RNA"/>
</dbReference>
<sequence>MYIHCSMINMEVKRSQTKINVQTLYGHGSNRQNYETARADRKQKQ</sequence>
<name>A0A0E9UHK1_ANGAN</name>
<reference evidence="1" key="2">
    <citation type="journal article" date="2015" name="Fish Shellfish Immunol.">
        <title>Early steps in the European eel (Anguilla anguilla)-Vibrio vulnificus interaction in the gills: Role of the RtxA13 toxin.</title>
        <authorList>
            <person name="Callol A."/>
            <person name="Pajuelo D."/>
            <person name="Ebbesson L."/>
            <person name="Teles M."/>
            <person name="MacKenzie S."/>
            <person name="Amaro C."/>
        </authorList>
    </citation>
    <scope>NUCLEOTIDE SEQUENCE</scope>
</reference>
<protein>
    <submittedName>
        <fullName evidence="1">Uncharacterized protein</fullName>
    </submittedName>
</protein>
<evidence type="ECO:0000313" key="1">
    <source>
        <dbReference type="EMBL" id="JAH65221.1"/>
    </source>
</evidence>
<organism evidence="1">
    <name type="scientific">Anguilla anguilla</name>
    <name type="common">European freshwater eel</name>
    <name type="synonym">Muraena anguilla</name>
    <dbReference type="NCBI Taxonomy" id="7936"/>
    <lineage>
        <taxon>Eukaryota</taxon>
        <taxon>Metazoa</taxon>
        <taxon>Chordata</taxon>
        <taxon>Craniata</taxon>
        <taxon>Vertebrata</taxon>
        <taxon>Euteleostomi</taxon>
        <taxon>Actinopterygii</taxon>
        <taxon>Neopterygii</taxon>
        <taxon>Teleostei</taxon>
        <taxon>Anguilliformes</taxon>
        <taxon>Anguillidae</taxon>
        <taxon>Anguilla</taxon>
    </lineage>
</organism>
<reference evidence="1" key="1">
    <citation type="submission" date="2014-11" db="EMBL/GenBank/DDBJ databases">
        <authorList>
            <person name="Amaro Gonzalez C."/>
        </authorList>
    </citation>
    <scope>NUCLEOTIDE SEQUENCE</scope>
</reference>
<proteinExistence type="predicted"/>
<dbReference type="AlphaFoldDB" id="A0A0E9UHK1"/>